<reference evidence="5 6" key="1">
    <citation type="journal article" date="2010" name="Appl. Environ. Microbiol.">
        <title>Targeted chromosomal knockouts in Mycoplasma pneumoniae.</title>
        <authorList>
            <person name="Krishnakumar R."/>
            <person name="Assad-Garcia N."/>
            <person name="Benders G.A."/>
            <person name="Phan Q."/>
            <person name="Montague M.G."/>
            <person name="Glass J.I."/>
        </authorList>
    </citation>
    <scope>NUCLEOTIDE SEQUENCE [LARGE SCALE GENOMIC DNA]</scope>
    <source>
        <strain evidence="6">ATCC 15531 / DSM 22911 / NBRC 14401 / NCTC 10119 / FH</strain>
    </source>
</reference>
<evidence type="ECO:0000256" key="3">
    <source>
        <dbReference type="ARBA" id="ARBA00023125"/>
    </source>
</evidence>
<keyword evidence="3" id="KW-0238">DNA-binding</keyword>
<evidence type="ECO:0000256" key="1">
    <source>
        <dbReference type="ARBA" id="ARBA00010923"/>
    </source>
</evidence>
<dbReference type="InterPro" id="IPR044946">
    <property type="entry name" value="Restrct_endonuc_typeI_TRD_sf"/>
</dbReference>
<sequence>MGYSKTFRVEEKSITVSARGTIGVVFYRDFAYLPAVSLICFVPKEEFDIRFLFHALRAIKFKKQGSATGQLTVAQFKEYGIHVPSLKKQKEITAILDPLYSFFTDLNEGLPAEIELRKKQLDYYQNFLFNWIQKQKELVEQASTN</sequence>
<dbReference type="Gene3D" id="3.90.220.20">
    <property type="entry name" value="DNA methylase specificity domains"/>
    <property type="match status" value="1"/>
</dbReference>
<accession>A0A0H3DL04</accession>
<evidence type="ECO:0000313" key="6">
    <source>
        <dbReference type="Proteomes" id="UP000007756"/>
    </source>
</evidence>
<gene>
    <name evidence="5" type="ordered locus">MPNE_0333</name>
</gene>
<dbReference type="STRING" id="722438.F539_01610"/>
<dbReference type="HOGENOM" id="CLU_021095_6_1_14"/>
<evidence type="ECO:0000313" key="5">
    <source>
        <dbReference type="EMBL" id="ADK87069.1"/>
    </source>
</evidence>
<name>A0A0H3DL04_MYCPB</name>
<evidence type="ECO:0000259" key="4">
    <source>
        <dbReference type="Pfam" id="PF01420"/>
    </source>
</evidence>
<dbReference type="KEGG" id="mpj:MPNE_0333"/>
<protein>
    <submittedName>
        <fullName evidence="5">Type I restriction modification DNA specificity domain protein</fullName>
    </submittedName>
</protein>
<dbReference type="InterPro" id="IPR000055">
    <property type="entry name" value="Restrct_endonuc_typeI_TRD"/>
</dbReference>
<keyword evidence="2" id="KW-0680">Restriction system</keyword>
<dbReference type="EMBL" id="CP002077">
    <property type="protein sequence ID" value="ADK87069.1"/>
    <property type="molecule type" value="Genomic_DNA"/>
</dbReference>
<dbReference type="PATRIC" id="fig|722438.3.peg.325"/>
<dbReference type="SUPFAM" id="SSF116734">
    <property type="entry name" value="DNA methylase specificity domain"/>
    <property type="match status" value="1"/>
</dbReference>
<organism evidence="5 6">
    <name type="scientific">Mycoplasmoides pneumoniae (strain ATCC 15531 / DSM 23978 / CIP 103766 / NBRC 14401 / NCTC 10119 / FH)</name>
    <name type="common">Mycoplasma pneumoniae</name>
    <dbReference type="NCBI Taxonomy" id="722438"/>
    <lineage>
        <taxon>Bacteria</taxon>
        <taxon>Bacillati</taxon>
        <taxon>Mycoplasmatota</taxon>
        <taxon>Mycoplasmoidales</taxon>
        <taxon>Mycoplasmoidaceae</taxon>
        <taxon>Mycoplasmoides</taxon>
    </lineage>
</organism>
<dbReference type="Proteomes" id="UP000007756">
    <property type="component" value="Chromosome"/>
</dbReference>
<evidence type="ECO:0000256" key="2">
    <source>
        <dbReference type="ARBA" id="ARBA00022747"/>
    </source>
</evidence>
<feature type="domain" description="Type I restriction modification DNA specificity" evidence="4">
    <location>
        <begin position="2"/>
        <end position="115"/>
    </location>
</feature>
<dbReference type="Pfam" id="PF01420">
    <property type="entry name" value="Methylase_S"/>
    <property type="match status" value="1"/>
</dbReference>
<dbReference type="GO" id="GO:0003677">
    <property type="term" value="F:DNA binding"/>
    <property type="evidence" value="ECO:0007669"/>
    <property type="project" value="UniProtKB-KW"/>
</dbReference>
<comment type="similarity">
    <text evidence="1">Belongs to the type-I restriction system S methylase family.</text>
</comment>
<dbReference type="eggNOG" id="COG0732">
    <property type="taxonomic scope" value="Bacteria"/>
</dbReference>
<dbReference type="PaxDb" id="722438-MPNE_0333"/>
<dbReference type="AlphaFoldDB" id="A0A0H3DL04"/>
<dbReference type="GO" id="GO:0009307">
    <property type="term" value="P:DNA restriction-modification system"/>
    <property type="evidence" value="ECO:0007669"/>
    <property type="project" value="UniProtKB-KW"/>
</dbReference>
<proteinExistence type="inferred from homology"/>